<dbReference type="InterPro" id="IPR025048">
    <property type="entry name" value="DUF3987"/>
</dbReference>
<evidence type="ECO:0008006" key="3">
    <source>
        <dbReference type="Google" id="ProtNLM"/>
    </source>
</evidence>
<dbReference type="AlphaFoldDB" id="A0A518CXT2"/>
<keyword evidence="2" id="KW-1185">Reference proteome</keyword>
<evidence type="ECO:0000313" key="2">
    <source>
        <dbReference type="Proteomes" id="UP000319342"/>
    </source>
</evidence>
<dbReference type="Pfam" id="PF13148">
    <property type="entry name" value="DUF3987"/>
    <property type="match status" value="1"/>
</dbReference>
<name>A0A518CXT2_9BACT</name>
<proteinExistence type="predicted"/>
<reference evidence="1 2" key="1">
    <citation type="submission" date="2019-02" db="EMBL/GenBank/DDBJ databases">
        <title>Deep-cultivation of Planctomycetes and their phenomic and genomic characterization uncovers novel biology.</title>
        <authorList>
            <person name="Wiegand S."/>
            <person name="Jogler M."/>
            <person name="Boedeker C."/>
            <person name="Pinto D."/>
            <person name="Vollmers J."/>
            <person name="Rivas-Marin E."/>
            <person name="Kohn T."/>
            <person name="Peeters S.H."/>
            <person name="Heuer A."/>
            <person name="Rast P."/>
            <person name="Oberbeckmann S."/>
            <person name="Bunk B."/>
            <person name="Jeske O."/>
            <person name="Meyerdierks A."/>
            <person name="Storesund J.E."/>
            <person name="Kallscheuer N."/>
            <person name="Luecker S."/>
            <person name="Lage O.M."/>
            <person name="Pohl T."/>
            <person name="Merkel B.J."/>
            <person name="Hornburger P."/>
            <person name="Mueller R.-W."/>
            <person name="Bruemmer F."/>
            <person name="Labrenz M."/>
            <person name="Spormann A.M."/>
            <person name="Op den Camp H."/>
            <person name="Overmann J."/>
            <person name="Amann R."/>
            <person name="Jetten M.S.M."/>
            <person name="Mascher T."/>
            <person name="Medema M.H."/>
            <person name="Devos D.P."/>
            <person name="Kaster A.-K."/>
            <person name="Ovreas L."/>
            <person name="Rohde M."/>
            <person name="Galperin M.Y."/>
            <person name="Jogler C."/>
        </authorList>
    </citation>
    <scope>NUCLEOTIDE SEQUENCE [LARGE SCALE GENOMIC DNA]</scope>
    <source>
        <strain evidence="1 2">Pla163</strain>
    </source>
</reference>
<protein>
    <recommendedName>
        <fullName evidence="3">DUF3987 domain-containing protein</fullName>
    </recommendedName>
</protein>
<organism evidence="1 2">
    <name type="scientific">Rohdeia mirabilis</name>
    <dbReference type="NCBI Taxonomy" id="2528008"/>
    <lineage>
        <taxon>Bacteria</taxon>
        <taxon>Pseudomonadati</taxon>
        <taxon>Planctomycetota</taxon>
        <taxon>Planctomycetia</taxon>
        <taxon>Planctomycetia incertae sedis</taxon>
        <taxon>Rohdeia</taxon>
    </lineage>
</organism>
<sequence length="486" mass="53437">MPAMLMLVAAATCVAKKFEVVLRQGWTQSLNLYVLVAMSPGERKTSVMRAVASAITDWERKREVELAPQIKNDKQLLELAEGRLLGAKRRYVSAKTADKRDQALSDVTEAQKELDAVKPTVLPRLRVDDVTPEQLGYVMRDNGGRIALLGSEGGIIDILAGRYDKGGQPNLDLVLKGWDGQEPWLRDRVTTESVRIDSPLLTLGLAIQPDVISSMAGKSAIRGRGLLGRFLFAIPRSRVGRRLAQPEPARDEVMDWWRDRLDALLELPDDRDEQGETVTASIELDEDAQRRLVEFQEELEPLLGEGQLLGDMCDWGGKLVGHVGRIAALLALIDQGAAGAVTVGHVDRAVEIGRFLIPHAQAAFRLLELDPVVEGAKKLIGWITRRKLTAFTAREALDGLPRAMRRMEHVERTIEVLIEFGYIREAEAEAAPATRKGRRPSPAYDVNPLVHSPKVTAITAELESGADSAVIADDLEESANDAEVPS</sequence>
<gene>
    <name evidence="1" type="ORF">Pla163_11180</name>
</gene>
<dbReference type="EMBL" id="CP036290">
    <property type="protein sequence ID" value="QDU84017.1"/>
    <property type="molecule type" value="Genomic_DNA"/>
</dbReference>
<accession>A0A518CXT2</accession>
<evidence type="ECO:0000313" key="1">
    <source>
        <dbReference type="EMBL" id="QDU84017.1"/>
    </source>
</evidence>
<dbReference type="Proteomes" id="UP000319342">
    <property type="component" value="Chromosome"/>
</dbReference>